<dbReference type="InterPro" id="IPR000587">
    <property type="entry name" value="Creatinase_N"/>
</dbReference>
<dbReference type="Gene3D" id="3.90.230.10">
    <property type="entry name" value="Creatinase/methionine aminopeptidase superfamily"/>
    <property type="match status" value="1"/>
</dbReference>
<dbReference type="InterPro" id="IPR036005">
    <property type="entry name" value="Creatinase/aminopeptidase-like"/>
</dbReference>
<dbReference type="InterPro" id="IPR050659">
    <property type="entry name" value="Peptidase_M24B"/>
</dbReference>
<dbReference type="RefSeq" id="WP_307903686.1">
    <property type="nucleotide sequence ID" value="NZ_AP027059.1"/>
</dbReference>
<evidence type="ECO:0000313" key="6">
    <source>
        <dbReference type="EMBL" id="BDU50834.1"/>
    </source>
</evidence>
<reference evidence="6 7" key="1">
    <citation type="submission" date="2022-11" db="EMBL/GenBank/DDBJ databases">
        <title>Haliovirga abyssi gen. nov., sp. nov., a mesophilic fermentative bacterium isolated from the Iheya North hydrothermal field and the proposal of Haliovirgaceae fam. nov.</title>
        <authorList>
            <person name="Miyazaki U."/>
            <person name="Tame A."/>
            <person name="Miyazaki J."/>
            <person name="Takai K."/>
            <person name="Sawayama S."/>
            <person name="Kitajima M."/>
            <person name="Okamoto A."/>
            <person name="Nakagawa S."/>
        </authorList>
    </citation>
    <scope>NUCLEOTIDE SEQUENCE [LARGE SCALE GENOMIC DNA]</scope>
    <source>
        <strain evidence="6 7">IC12</strain>
    </source>
</reference>
<dbReference type="InterPro" id="IPR000994">
    <property type="entry name" value="Pept_M24"/>
</dbReference>
<comment type="similarity">
    <text evidence="3">Belongs to the peptidase M24B family.</text>
</comment>
<accession>A0AAU9DJ78</accession>
<keyword evidence="2" id="KW-0378">Hydrolase</keyword>
<keyword evidence="1 3" id="KW-0479">Metal-binding</keyword>
<protein>
    <submittedName>
        <fullName evidence="6">Peptidase M24</fullName>
    </submittedName>
</protein>
<dbReference type="Pfam" id="PF00557">
    <property type="entry name" value="Peptidase_M24"/>
    <property type="match status" value="1"/>
</dbReference>
<evidence type="ECO:0000259" key="4">
    <source>
        <dbReference type="Pfam" id="PF00557"/>
    </source>
</evidence>
<dbReference type="GO" id="GO:0046872">
    <property type="term" value="F:metal ion binding"/>
    <property type="evidence" value="ECO:0007669"/>
    <property type="project" value="UniProtKB-KW"/>
</dbReference>
<dbReference type="InterPro" id="IPR001131">
    <property type="entry name" value="Peptidase_M24B_aminopep-P_CS"/>
</dbReference>
<dbReference type="SUPFAM" id="SSF53092">
    <property type="entry name" value="Creatinase/prolidase N-terminal domain"/>
    <property type="match status" value="1"/>
</dbReference>
<dbReference type="PANTHER" id="PTHR46112:SF3">
    <property type="entry name" value="AMINOPEPTIDASE YPDF"/>
    <property type="match status" value="1"/>
</dbReference>
<dbReference type="SUPFAM" id="SSF55920">
    <property type="entry name" value="Creatinase/aminopeptidase"/>
    <property type="match status" value="1"/>
</dbReference>
<evidence type="ECO:0000256" key="2">
    <source>
        <dbReference type="ARBA" id="ARBA00022801"/>
    </source>
</evidence>
<organism evidence="6 7">
    <name type="scientific">Haliovirga abyssi</name>
    <dbReference type="NCBI Taxonomy" id="2996794"/>
    <lineage>
        <taxon>Bacteria</taxon>
        <taxon>Fusobacteriati</taxon>
        <taxon>Fusobacteriota</taxon>
        <taxon>Fusobacteriia</taxon>
        <taxon>Fusobacteriales</taxon>
        <taxon>Haliovirgaceae</taxon>
        <taxon>Haliovirga</taxon>
    </lineage>
</organism>
<dbReference type="EMBL" id="AP027059">
    <property type="protein sequence ID" value="BDU50834.1"/>
    <property type="molecule type" value="Genomic_DNA"/>
</dbReference>
<dbReference type="GO" id="GO:0016787">
    <property type="term" value="F:hydrolase activity"/>
    <property type="evidence" value="ECO:0007669"/>
    <property type="project" value="UniProtKB-KW"/>
</dbReference>
<dbReference type="Pfam" id="PF01321">
    <property type="entry name" value="Creatinase_N"/>
    <property type="match status" value="1"/>
</dbReference>
<dbReference type="AlphaFoldDB" id="A0AAU9DJ78"/>
<dbReference type="KEGG" id="haby:HLVA_14030"/>
<evidence type="ECO:0000259" key="5">
    <source>
        <dbReference type="Pfam" id="PF01321"/>
    </source>
</evidence>
<proteinExistence type="inferred from homology"/>
<dbReference type="InterPro" id="IPR029149">
    <property type="entry name" value="Creatin/AminoP/Spt16_N"/>
</dbReference>
<name>A0AAU9DJ78_9FUSO</name>
<dbReference type="Gene3D" id="3.40.350.10">
    <property type="entry name" value="Creatinase/prolidase N-terminal domain"/>
    <property type="match status" value="1"/>
</dbReference>
<gene>
    <name evidence="6" type="primary">pepQ</name>
    <name evidence="6" type="ORF">HLVA_14030</name>
</gene>
<dbReference type="PANTHER" id="PTHR46112">
    <property type="entry name" value="AMINOPEPTIDASE"/>
    <property type="match status" value="1"/>
</dbReference>
<evidence type="ECO:0000256" key="3">
    <source>
        <dbReference type="RuleBase" id="RU000590"/>
    </source>
</evidence>
<evidence type="ECO:0000256" key="1">
    <source>
        <dbReference type="ARBA" id="ARBA00022723"/>
    </source>
</evidence>
<dbReference type="Proteomes" id="UP001321582">
    <property type="component" value="Chromosome"/>
</dbReference>
<dbReference type="PROSITE" id="PS00491">
    <property type="entry name" value="PROLINE_PEPTIDASE"/>
    <property type="match status" value="1"/>
</dbReference>
<feature type="domain" description="Peptidase M24" evidence="4">
    <location>
        <begin position="133"/>
        <end position="336"/>
    </location>
</feature>
<sequence>MKLKELLENEKLDGIFITNMYNLRYFTGFSGTTGVALVTSKNRYFFTDFRYIQQANNQVVPKGFKVVKVERDSLETVKEYIKQDNVKTLGLEDLDMTLSAFSSVKKYFGDIEYKFLGEKLSGIRIVKDEIEIETIKKAISISDIAFTEILKDIKVGISEREIAAKLEYVMKINGAEDKSFETIVASGYRSAMPHGVASDKKIGNNEFITMDFGCYYNGYVSDMTRTVFVGDNLTDKHKEIYNTVLEAQLLAISKVKAGMKAKELDKIARDYITEKGYGENFGHGLGHGIGVEIHEAPGVSTRGEIILEENMTITIEPGIYVEGFGGVRIEDDVIVKKDGCIVMNKSPKDLIILKK</sequence>
<keyword evidence="7" id="KW-1185">Reference proteome</keyword>
<dbReference type="CDD" id="cd01092">
    <property type="entry name" value="APP-like"/>
    <property type="match status" value="1"/>
</dbReference>
<evidence type="ECO:0000313" key="7">
    <source>
        <dbReference type="Proteomes" id="UP001321582"/>
    </source>
</evidence>
<feature type="domain" description="Creatinase N-terminal" evidence="5">
    <location>
        <begin position="2"/>
        <end position="126"/>
    </location>
</feature>